<name>A0A3S3B1R8_9NOCA</name>
<dbReference type="InterPro" id="IPR024520">
    <property type="entry name" value="DUF3558"/>
</dbReference>
<evidence type="ECO:0000313" key="1">
    <source>
        <dbReference type="EMBL" id="RVW01097.1"/>
    </source>
</evidence>
<dbReference type="RefSeq" id="WP_127955287.1">
    <property type="nucleotide sequence ID" value="NZ_RKLO01000005.1"/>
</dbReference>
<dbReference type="Pfam" id="PF12079">
    <property type="entry name" value="DUF3558"/>
    <property type="match status" value="1"/>
</dbReference>
<organism evidence="1 2">
    <name type="scientific">Rhodococcus xishaensis</name>
    <dbReference type="NCBI Taxonomy" id="2487364"/>
    <lineage>
        <taxon>Bacteria</taxon>
        <taxon>Bacillati</taxon>
        <taxon>Actinomycetota</taxon>
        <taxon>Actinomycetes</taxon>
        <taxon>Mycobacteriales</taxon>
        <taxon>Nocardiaceae</taxon>
        <taxon>Rhodococcus</taxon>
    </lineage>
</organism>
<dbReference type="AlphaFoldDB" id="A0A3S3B1R8"/>
<dbReference type="OrthoDB" id="4761308at2"/>
<keyword evidence="2" id="KW-1185">Reference proteome</keyword>
<accession>A0A3S3B1R8</accession>
<evidence type="ECO:0000313" key="2">
    <source>
        <dbReference type="Proteomes" id="UP000283479"/>
    </source>
</evidence>
<sequence>MIGRDEQRARVSSIATAAAATIGVLVLTGCAATVPGAPRPEGAATPGTSSRYAALLTECDAVDSDQIAHAVGGGAIDRGFFGAICRWSVAGPAGPVRVTFNWFETGSLAVERETSHRLGYAVEDVSVDGRRAVLSRQPQDPGTCGIASGAPDSGVIGWWVQYQAAEHPDPCEAAATLVKLTLELSA</sequence>
<dbReference type="EMBL" id="RKLO01000005">
    <property type="protein sequence ID" value="RVW01097.1"/>
    <property type="molecule type" value="Genomic_DNA"/>
</dbReference>
<dbReference type="PROSITE" id="PS51257">
    <property type="entry name" value="PROKAR_LIPOPROTEIN"/>
    <property type="match status" value="1"/>
</dbReference>
<comment type="caution">
    <text evidence="1">The sequence shown here is derived from an EMBL/GenBank/DDBJ whole genome shotgun (WGS) entry which is preliminary data.</text>
</comment>
<reference evidence="1 2" key="1">
    <citation type="submission" date="2018-11" db="EMBL/GenBank/DDBJ databases">
        <title>Rhodococcus spongicola sp. nov. and Rhodococcus xishaensis sp. nov. from marine sponges.</title>
        <authorList>
            <person name="Li L."/>
            <person name="Lin H.W."/>
        </authorList>
    </citation>
    <scope>NUCLEOTIDE SEQUENCE [LARGE SCALE GENOMIC DNA]</scope>
    <source>
        <strain evidence="1 2">LHW51113</strain>
    </source>
</reference>
<proteinExistence type="predicted"/>
<protein>
    <submittedName>
        <fullName evidence="1">DUF3558 domain-containing protein</fullName>
    </submittedName>
</protein>
<gene>
    <name evidence="1" type="ORF">EGT50_12550</name>
</gene>
<dbReference type="Proteomes" id="UP000283479">
    <property type="component" value="Unassembled WGS sequence"/>
</dbReference>